<evidence type="ECO:0000313" key="5">
    <source>
        <dbReference type="Proteomes" id="UP000050911"/>
    </source>
</evidence>
<protein>
    <submittedName>
        <fullName evidence="4">Cell surface hydrolase</fullName>
    </submittedName>
</protein>
<dbReference type="SUPFAM" id="SSF53474">
    <property type="entry name" value="alpha/beta-Hydrolases"/>
    <property type="match status" value="1"/>
</dbReference>
<evidence type="ECO:0000259" key="3">
    <source>
        <dbReference type="Pfam" id="PF02129"/>
    </source>
</evidence>
<dbReference type="InterPro" id="IPR000383">
    <property type="entry name" value="Xaa-Pro-like_dom"/>
</dbReference>
<dbReference type="EMBL" id="AZCX01000014">
    <property type="protein sequence ID" value="KRK46923.1"/>
    <property type="molecule type" value="Genomic_DNA"/>
</dbReference>
<dbReference type="GO" id="GO:0016787">
    <property type="term" value="F:hydrolase activity"/>
    <property type="evidence" value="ECO:0007669"/>
    <property type="project" value="UniProtKB-KW"/>
</dbReference>
<keyword evidence="4" id="KW-0378">Hydrolase</keyword>
<dbReference type="STRING" id="1302272.FC96_GL000813"/>
<dbReference type="PANTHER" id="PTHR12277">
    <property type="entry name" value="ALPHA/BETA HYDROLASE DOMAIN-CONTAINING PROTEIN"/>
    <property type="match status" value="1"/>
</dbReference>
<dbReference type="AlphaFoldDB" id="A0A0R1HKM1"/>
<dbReference type="Gene3D" id="3.40.50.1820">
    <property type="entry name" value="alpha/beta hydrolase"/>
    <property type="match status" value="1"/>
</dbReference>
<dbReference type="InterPro" id="IPR029058">
    <property type="entry name" value="AB_hydrolase_fold"/>
</dbReference>
<feature type="region of interest" description="Disordered" evidence="1">
    <location>
        <begin position="100"/>
        <end position="126"/>
    </location>
</feature>
<feature type="chain" id="PRO_5006405173" evidence="2">
    <location>
        <begin position="36"/>
        <end position="602"/>
    </location>
</feature>
<dbReference type="Pfam" id="PF02129">
    <property type="entry name" value="Peptidase_S15"/>
    <property type="match status" value="1"/>
</dbReference>
<organism evidence="4 5">
    <name type="scientific">Secundilactobacillus kimchicus JCM 15530</name>
    <dbReference type="NCBI Taxonomy" id="1302272"/>
    <lineage>
        <taxon>Bacteria</taxon>
        <taxon>Bacillati</taxon>
        <taxon>Bacillota</taxon>
        <taxon>Bacilli</taxon>
        <taxon>Lactobacillales</taxon>
        <taxon>Lactobacillaceae</taxon>
        <taxon>Secundilactobacillus</taxon>
    </lineage>
</organism>
<dbReference type="OrthoDB" id="2326685at2"/>
<dbReference type="Proteomes" id="UP000050911">
    <property type="component" value="Unassembled WGS sequence"/>
</dbReference>
<dbReference type="RefSeq" id="WP_056943138.1">
    <property type="nucleotide sequence ID" value="NZ_AZCX01000014.1"/>
</dbReference>
<feature type="compositionally biased region" description="Polar residues" evidence="1">
    <location>
        <begin position="51"/>
        <end position="60"/>
    </location>
</feature>
<evidence type="ECO:0000313" key="4">
    <source>
        <dbReference type="EMBL" id="KRK46923.1"/>
    </source>
</evidence>
<feature type="signal peptide" evidence="2">
    <location>
        <begin position="1"/>
        <end position="35"/>
    </location>
</feature>
<dbReference type="PATRIC" id="fig|1302272.5.peg.813"/>
<feature type="region of interest" description="Disordered" evidence="1">
    <location>
        <begin position="51"/>
        <end position="84"/>
    </location>
</feature>
<accession>A0A0R1HKM1</accession>
<feature type="compositionally biased region" description="Polar residues" evidence="1">
    <location>
        <begin position="206"/>
        <end position="215"/>
    </location>
</feature>
<comment type="caution">
    <text evidence="4">The sequence shown here is derived from an EMBL/GenBank/DDBJ whole genome shotgun (WGS) entry which is preliminary data.</text>
</comment>
<feature type="compositionally biased region" description="Low complexity" evidence="1">
    <location>
        <begin position="146"/>
        <end position="186"/>
    </location>
</feature>
<keyword evidence="5" id="KW-1185">Reference proteome</keyword>
<name>A0A0R1HKM1_9LACO</name>
<sequence>MNTNEKQSRNGRLLTAGLVLLSASALMAVGQRASAQTVAPPTTISTAVNSIPAATTNSATSEDRPDEPSETAAADGASPDVPTANLWGVTTQLKLEPETVADSADGKTQAAVTDSSTPAGTEATNSELTNTVSTADAQPVDQLAPASTTTATNVPTSTSDTATKQVATTPTTAATTTSPATAATDTSSQPVTQQSKTDINLAGEPSTPNVGVNPTLPTDLTVANVGTSTDTAVNPSMKNPIYNLVTDATSFGAALLLYPLVASRQMTQVVSWVRTLLSPGRYDISTTWKPLADTYDPANTQAFYTAAQDWYDNDVVKEKWSVPTADGKGQVSGVYLKNGDAKKTVIYGQGWTTEPQWMGYVSKVFYDMGYNVLMTYTQGQSASSGEFITFGAKDGADWSNWIKKVNEVNGSTGDIVLYGQSLGADVALQAAAQPNLPSNVKAVIADAGFTTLPSLFYSLYSGAATTLNGLTSKIGWHLNGQIPFLPFDKLVQNLNRINKFFTGVTLDDASGLTAVSRSTLPTLFISTTDDSFIPTAQTQALYNQSSATLKRLWVLTSAVGGHASATNAVTDYQAHVAAFMKAVDAMNSGQTIQQATDQTLAA</sequence>
<feature type="compositionally biased region" description="Polar residues" evidence="1">
    <location>
        <begin position="110"/>
        <end position="126"/>
    </location>
</feature>
<feature type="compositionally biased region" description="Polar residues" evidence="1">
    <location>
        <begin position="187"/>
        <end position="198"/>
    </location>
</feature>
<gene>
    <name evidence="4" type="ORF">FC96_GL000813</name>
</gene>
<feature type="region of interest" description="Disordered" evidence="1">
    <location>
        <begin position="146"/>
        <end position="215"/>
    </location>
</feature>
<proteinExistence type="predicted"/>
<evidence type="ECO:0000256" key="2">
    <source>
        <dbReference type="SAM" id="SignalP"/>
    </source>
</evidence>
<dbReference type="PANTHER" id="PTHR12277:SF81">
    <property type="entry name" value="PROTEIN ABHD13"/>
    <property type="match status" value="1"/>
</dbReference>
<evidence type="ECO:0000256" key="1">
    <source>
        <dbReference type="SAM" id="MobiDB-lite"/>
    </source>
</evidence>
<reference evidence="4 5" key="1">
    <citation type="journal article" date="2015" name="Genome Announc.">
        <title>Expanding the biotechnology potential of lactobacilli through comparative genomics of 213 strains and associated genera.</title>
        <authorList>
            <person name="Sun Z."/>
            <person name="Harris H.M."/>
            <person name="McCann A."/>
            <person name="Guo C."/>
            <person name="Argimon S."/>
            <person name="Zhang W."/>
            <person name="Yang X."/>
            <person name="Jeffery I.B."/>
            <person name="Cooney J.C."/>
            <person name="Kagawa T.F."/>
            <person name="Liu W."/>
            <person name="Song Y."/>
            <person name="Salvetti E."/>
            <person name="Wrobel A."/>
            <person name="Rasinkangas P."/>
            <person name="Parkhill J."/>
            <person name="Rea M.C."/>
            <person name="O'Sullivan O."/>
            <person name="Ritari J."/>
            <person name="Douillard F.P."/>
            <person name="Paul Ross R."/>
            <person name="Yang R."/>
            <person name="Briner A.E."/>
            <person name="Felis G.E."/>
            <person name="de Vos W.M."/>
            <person name="Barrangou R."/>
            <person name="Klaenhammer T.R."/>
            <person name="Caufield P.W."/>
            <person name="Cui Y."/>
            <person name="Zhang H."/>
            <person name="O'Toole P.W."/>
        </authorList>
    </citation>
    <scope>NUCLEOTIDE SEQUENCE [LARGE SCALE GENOMIC DNA]</scope>
    <source>
        <strain evidence="4 5">JCM 15530</strain>
    </source>
</reference>
<feature type="domain" description="Xaa-Pro dipeptidyl-peptidase-like" evidence="3">
    <location>
        <begin position="334"/>
        <end position="458"/>
    </location>
</feature>
<keyword evidence="2" id="KW-0732">Signal</keyword>